<organism evidence="1 2">
    <name type="scientific">Caerostris extrusa</name>
    <name type="common">Bark spider</name>
    <name type="synonym">Caerostris bankana</name>
    <dbReference type="NCBI Taxonomy" id="172846"/>
    <lineage>
        <taxon>Eukaryota</taxon>
        <taxon>Metazoa</taxon>
        <taxon>Ecdysozoa</taxon>
        <taxon>Arthropoda</taxon>
        <taxon>Chelicerata</taxon>
        <taxon>Arachnida</taxon>
        <taxon>Araneae</taxon>
        <taxon>Araneomorphae</taxon>
        <taxon>Entelegynae</taxon>
        <taxon>Araneoidea</taxon>
        <taxon>Araneidae</taxon>
        <taxon>Caerostris</taxon>
    </lineage>
</organism>
<gene>
    <name evidence="1" type="ORF">CEXT_551961</name>
</gene>
<keyword evidence="2" id="KW-1185">Reference proteome</keyword>
<dbReference type="EMBL" id="BPLR01012101">
    <property type="protein sequence ID" value="GIY51406.1"/>
    <property type="molecule type" value="Genomic_DNA"/>
</dbReference>
<evidence type="ECO:0000313" key="2">
    <source>
        <dbReference type="Proteomes" id="UP001054945"/>
    </source>
</evidence>
<proteinExistence type="predicted"/>
<evidence type="ECO:0000313" key="1">
    <source>
        <dbReference type="EMBL" id="GIY51406.1"/>
    </source>
</evidence>
<dbReference type="AlphaFoldDB" id="A0AAV4U0Z0"/>
<reference evidence="1 2" key="1">
    <citation type="submission" date="2021-06" db="EMBL/GenBank/DDBJ databases">
        <title>Caerostris extrusa draft genome.</title>
        <authorList>
            <person name="Kono N."/>
            <person name="Arakawa K."/>
        </authorList>
    </citation>
    <scope>NUCLEOTIDE SEQUENCE [LARGE SCALE GENOMIC DNA]</scope>
</reference>
<sequence>MSERKTLFRSRTLEKRGVSRDFYSFCSLGLRDVVCLFLQGPPLEASVPSLDLFEMSKNELSSLLCKRFILYCKT</sequence>
<protein>
    <submittedName>
        <fullName evidence="1">Uncharacterized protein</fullName>
    </submittedName>
</protein>
<dbReference type="Proteomes" id="UP001054945">
    <property type="component" value="Unassembled WGS sequence"/>
</dbReference>
<accession>A0AAV4U0Z0</accession>
<name>A0AAV4U0Z0_CAEEX</name>
<comment type="caution">
    <text evidence="1">The sequence shown here is derived from an EMBL/GenBank/DDBJ whole genome shotgun (WGS) entry which is preliminary data.</text>
</comment>